<feature type="transmembrane region" description="Helical" evidence="7">
    <location>
        <begin position="122"/>
        <end position="142"/>
    </location>
</feature>
<feature type="transmembrane region" description="Helical" evidence="7">
    <location>
        <begin position="281"/>
        <end position="299"/>
    </location>
</feature>
<dbReference type="InterPro" id="IPR050809">
    <property type="entry name" value="UgpAE/MalFG_permease"/>
</dbReference>
<evidence type="ECO:0000256" key="1">
    <source>
        <dbReference type="ARBA" id="ARBA00004651"/>
    </source>
</evidence>
<evidence type="ECO:0000259" key="8">
    <source>
        <dbReference type="PROSITE" id="PS50928"/>
    </source>
</evidence>
<feature type="transmembrane region" description="Helical" evidence="7">
    <location>
        <begin position="183"/>
        <end position="202"/>
    </location>
</feature>
<keyword evidence="5 7" id="KW-1133">Transmembrane helix</keyword>
<evidence type="ECO:0000256" key="2">
    <source>
        <dbReference type="ARBA" id="ARBA00022448"/>
    </source>
</evidence>
<keyword evidence="4 7" id="KW-0812">Transmembrane</keyword>
<dbReference type="GO" id="GO:0005886">
    <property type="term" value="C:plasma membrane"/>
    <property type="evidence" value="ECO:0007669"/>
    <property type="project" value="UniProtKB-SubCell"/>
</dbReference>
<dbReference type="PROSITE" id="PS50928">
    <property type="entry name" value="ABC_TM1"/>
    <property type="match status" value="1"/>
</dbReference>
<evidence type="ECO:0000256" key="3">
    <source>
        <dbReference type="ARBA" id="ARBA00022475"/>
    </source>
</evidence>
<feature type="domain" description="ABC transmembrane type-1" evidence="8">
    <location>
        <begin position="82"/>
        <end position="299"/>
    </location>
</feature>
<comment type="subcellular location">
    <subcellularLocation>
        <location evidence="1 7">Cell membrane</location>
        <topology evidence="1 7">Multi-pass membrane protein</topology>
    </subcellularLocation>
</comment>
<dbReference type="InterPro" id="IPR035906">
    <property type="entry name" value="MetI-like_sf"/>
</dbReference>
<keyword evidence="3" id="KW-1003">Cell membrane</keyword>
<evidence type="ECO:0000313" key="10">
    <source>
        <dbReference type="Proteomes" id="UP000502248"/>
    </source>
</evidence>
<dbReference type="Gene3D" id="1.10.3720.10">
    <property type="entry name" value="MetI-like"/>
    <property type="match status" value="1"/>
</dbReference>
<evidence type="ECO:0000313" key="9">
    <source>
        <dbReference type="EMBL" id="QJD88369.1"/>
    </source>
</evidence>
<evidence type="ECO:0000256" key="7">
    <source>
        <dbReference type="RuleBase" id="RU363032"/>
    </source>
</evidence>
<proteinExistence type="inferred from homology"/>
<dbReference type="KEGG" id="cheb:HH215_27125"/>
<dbReference type="Proteomes" id="UP000502248">
    <property type="component" value="Chromosome"/>
</dbReference>
<dbReference type="Pfam" id="PF00528">
    <property type="entry name" value="BPD_transp_1"/>
    <property type="match status" value="1"/>
</dbReference>
<reference evidence="9 10" key="1">
    <citation type="submission" date="2020-04" db="EMBL/GenBank/DDBJ databases">
        <title>Genome sequencing of novel species.</title>
        <authorList>
            <person name="Heo J."/>
            <person name="Kim S.-J."/>
            <person name="Kim J.-S."/>
            <person name="Hong S.-B."/>
            <person name="Kwon S.-W."/>
        </authorList>
    </citation>
    <scope>NUCLEOTIDE SEQUENCE [LARGE SCALE GENOMIC DNA]</scope>
    <source>
        <strain evidence="9 10">MFER-1</strain>
    </source>
</reference>
<dbReference type="GO" id="GO:0055085">
    <property type="term" value="P:transmembrane transport"/>
    <property type="evidence" value="ECO:0007669"/>
    <property type="project" value="InterPro"/>
</dbReference>
<dbReference type="PANTHER" id="PTHR43227:SF11">
    <property type="entry name" value="BLL4140 PROTEIN"/>
    <property type="match status" value="1"/>
</dbReference>
<evidence type="ECO:0000256" key="4">
    <source>
        <dbReference type="ARBA" id="ARBA00022692"/>
    </source>
</evidence>
<keyword evidence="2 7" id="KW-0813">Transport</keyword>
<feature type="transmembrane region" description="Helical" evidence="7">
    <location>
        <begin position="90"/>
        <end position="110"/>
    </location>
</feature>
<feature type="transmembrane region" description="Helical" evidence="7">
    <location>
        <begin position="223"/>
        <end position="241"/>
    </location>
</feature>
<comment type="similarity">
    <text evidence="7">Belongs to the binding-protein-dependent transport system permease family.</text>
</comment>
<dbReference type="EMBL" id="CP051680">
    <property type="protein sequence ID" value="QJD88369.1"/>
    <property type="molecule type" value="Genomic_DNA"/>
</dbReference>
<sequence>MVTKRKRGNGGIVRDIVRNPISYLLALPAILYTFIFGYATLPYLLMAFQKFSYDTTYFWQNELIGFKNFEFFFLSNNALRVTWNTIRLNFLFIVFGHAMAVVLAVAMNELKSRWFLRTSQSMFLFPYFLSWVIVSYVVYNIFSSQYGVANQLLEMVGMQPKNWYGDAGAWTSILTVMRIWKDAGLLAVIFLAAIIGIDNELFEAARIDGANRWQQIKSITLPLMMPTVLIMMLLAIGKIFYGDFAMMYSIIRDNGLLLPTTDVIDTYVYRALRLSGDPSQAMAVGIYQAATGFILVYSVNRFIRRKFPEGALF</sequence>
<protein>
    <submittedName>
        <fullName evidence="9">Sugar ABC transporter permease</fullName>
    </submittedName>
</protein>
<dbReference type="PANTHER" id="PTHR43227">
    <property type="entry name" value="BLL4140 PROTEIN"/>
    <property type="match status" value="1"/>
</dbReference>
<dbReference type="AlphaFoldDB" id="A0A7Z2ZQQ3"/>
<organism evidence="9 10">
    <name type="scientific">Cohnella herbarum</name>
    <dbReference type="NCBI Taxonomy" id="2728023"/>
    <lineage>
        <taxon>Bacteria</taxon>
        <taxon>Bacillati</taxon>
        <taxon>Bacillota</taxon>
        <taxon>Bacilli</taxon>
        <taxon>Bacillales</taxon>
        <taxon>Paenibacillaceae</taxon>
        <taxon>Cohnella</taxon>
    </lineage>
</organism>
<evidence type="ECO:0000256" key="5">
    <source>
        <dbReference type="ARBA" id="ARBA00022989"/>
    </source>
</evidence>
<dbReference type="SUPFAM" id="SSF161098">
    <property type="entry name" value="MetI-like"/>
    <property type="match status" value="1"/>
</dbReference>
<keyword evidence="10" id="KW-1185">Reference proteome</keyword>
<name>A0A7Z2ZQQ3_9BACL</name>
<dbReference type="CDD" id="cd06261">
    <property type="entry name" value="TM_PBP2"/>
    <property type="match status" value="1"/>
</dbReference>
<accession>A0A7Z2ZQQ3</accession>
<feature type="transmembrane region" description="Helical" evidence="7">
    <location>
        <begin position="21"/>
        <end position="45"/>
    </location>
</feature>
<gene>
    <name evidence="9" type="ORF">HH215_27125</name>
</gene>
<evidence type="ECO:0000256" key="6">
    <source>
        <dbReference type="ARBA" id="ARBA00023136"/>
    </source>
</evidence>
<keyword evidence="6 7" id="KW-0472">Membrane</keyword>
<dbReference type="InterPro" id="IPR000515">
    <property type="entry name" value="MetI-like"/>
</dbReference>